<feature type="transmembrane region" description="Helical" evidence="1">
    <location>
        <begin position="161"/>
        <end position="180"/>
    </location>
</feature>
<dbReference type="InterPro" id="IPR007065">
    <property type="entry name" value="HPP"/>
</dbReference>
<proteinExistence type="predicted"/>
<name>A0A517DQM0_9FIRM</name>
<gene>
    <name evidence="3" type="ORF">SPTER_09480</name>
</gene>
<dbReference type="PANTHER" id="PTHR33741:SF5">
    <property type="entry name" value="TRANSMEMBRANE PROTEIN DDB_G0269096-RELATED"/>
    <property type="match status" value="1"/>
</dbReference>
<organism evidence="3 4">
    <name type="scientific">Sporomusa termitida</name>
    <dbReference type="NCBI Taxonomy" id="2377"/>
    <lineage>
        <taxon>Bacteria</taxon>
        <taxon>Bacillati</taxon>
        <taxon>Bacillota</taxon>
        <taxon>Negativicutes</taxon>
        <taxon>Selenomonadales</taxon>
        <taxon>Sporomusaceae</taxon>
        <taxon>Sporomusa</taxon>
    </lineage>
</organism>
<evidence type="ECO:0000259" key="2">
    <source>
        <dbReference type="Pfam" id="PF04982"/>
    </source>
</evidence>
<sequence>MSNGVPQKEPQALPTTWAEHLVPSGREYCRKITTVGKCGVASPPASECFWAFVGSFAGIGIVAYLTFLQGIPVLLASLGASACLIYGAPTAPFAQPRNAIAGHLLSAVIGVLIYQLAGAHWYTAALSVGLAVAAMVGTRTIHPPAGATALIAVITGQGWLFPLLPVGVGICILVIVGLVINNLAAKRQYPCYWW</sequence>
<feature type="transmembrane region" description="Helical" evidence="1">
    <location>
        <begin position="100"/>
        <end position="117"/>
    </location>
</feature>
<dbReference type="KEGG" id="sted:SPTER_09480"/>
<dbReference type="OrthoDB" id="9811720at2"/>
<keyword evidence="1" id="KW-0812">Transmembrane</keyword>
<evidence type="ECO:0000256" key="1">
    <source>
        <dbReference type="SAM" id="Phobius"/>
    </source>
</evidence>
<dbReference type="InterPro" id="IPR058581">
    <property type="entry name" value="TM_HPP"/>
</dbReference>
<evidence type="ECO:0000313" key="4">
    <source>
        <dbReference type="Proteomes" id="UP000320776"/>
    </source>
</evidence>
<keyword evidence="1" id="KW-0472">Membrane</keyword>
<dbReference type="AlphaFoldDB" id="A0A517DQM0"/>
<protein>
    <submittedName>
        <fullName evidence="3">HPP family protein</fullName>
    </submittedName>
</protein>
<keyword evidence="4" id="KW-1185">Reference proteome</keyword>
<feature type="transmembrane region" description="Helical" evidence="1">
    <location>
        <begin position="49"/>
        <end position="67"/>
    </location>
</feature>
<dbReference type="EMBL" id="CP036259">
    <property type="protein sequence ID" value="QDR79659.1"/>
    <property type="molecule type" value="Genomic_DNA"/>
</dbReference>
<accession>A0A517DQM0</accession>
<keyword evidence="1" id="KW-1133">Transmembrane helix</keyword>
<feature type="transmembrane region" description="Helical" evidence="1">
    <location>
        <begin position="124"/>
        <end position="141"/>
    </location>
</feature>
<evidence type="ECO:0000313" key="3">
    <source>
        <dbReference type="EMBL" id="QDR79659.1"/>
    </source>
</evidence>
<dbReference type="Pfam" id="PF04982">
    <property type="entry name" value="TM_HPP"/>
    <property type="match status" value="1"/>
</dbReference>
<dbReference type="RefSeq" id="WP_144349267.1">
    <property type="nucleotide sequence ID" value="NZ_CP036259.1"/>
</dbReference>
<feature type="domain" description="HPP transmembrane region" evidence="2">
    <location>
        <begin position="43"/>
        <end position="190"/>
    </location>
</feature>
<dbReference type="Proteomes" id="UP000320776">
    <property type="component" value="Chromosome"/>
</dbReference>
<dbReference type="PANTHER" id="PTHR33741">
    <property type="entry name" value="TRANSMEMBRANE PROTEIN DDB_G0269096-RELATED"/>
    <property type="match status" value="1"/>
</dbReference>
<reference evidence="3 4" key="1">
    <citation type="submission" date="2019-02" db="EMBL/GenBank/DDBJ databases">
        <title>Closed genome of Sporomusa termitida DSM 4440.</title>
        <authorList>
            <person name="Poehlein A."/>
            <person name="Daniel R."/>
        </authorList>
    </citation>
    <scope>NUCLEOTIDE SEQUENCE [LARGE SCALE GENOMIC DNA]</scope>
    <source>
        <strain evidence="3 4">DSM 4440</strain>
    </source>
</reference>
<feature type="transmembrane region" description="Helical" evidence="1">
    <location>
        <begin position="74"/>
        <end position="94"/>
    </location>
</feature>